<dbReference type="InterPro" id="IPR036388">
    <property type="entry name" value="WH-like_DNA-bd_sf"/>
</dbReference>
<dbReference type="Proteomes" id="UP000199062">
    <property type="component" value="Unassembled WGS sequence"/>
</dbReference>
<dbReference type="STRING" id="767519.SAMN05216559_3719"/>
<feature type="region of interest" description="Disordered" evidence="1">
    <location>
        <begin position="1"/>
        <end position="21"/>
    </location>
</feature>
<feature type="region of interest" description="Disordered" evidence="1">
    <location>
        <begin position="181"/>
        <end position="210"/>
    </location>
</feature>
<accession>A0A1I6M424</accession>
<dbReference type="InterPro" id="IPR036390">
    <property type="entry name" value="WH_DNA-bd_sf"/>
</dbReference>
<protein>
    <recommendedName>
        <fullName evidence="4">Helix-turn-helix domain-containing protein</fullName>
    </recommendedName>
</protein>
<reference evidence="2 3" key="1">
    <citation type="submission" date="2016-10" db="EMBL/GenBank/DDBJ databases">
        <authorList>
            <person name="de Groot N.N."/>
        </authorList>
    </citation>
    <scope>NUCLEOTIDE SEQUENCE [LARGE SCALE GENOMIC DNA]</scope>
    <source>
        <strain evidence="2 3">CGMCC 1.10457</strain>
    </source>
</reference>
<name>A0A1I6M424_9EURY</name>
<dbReference type="Gene3D" id="1.10.10.10">
    <property type="entry name" value="Winged helix-like DNA-binding domain superfamily/Winged helix DNA-binding domain"/>
    <property type="match status" value="1"/>
</dbReference>
<evidence type="ECO:0000313" key="2">
    <source>
        <dbReference type="EMBL" id="SFS10388.1"/>
    </source>
</evidence>
<gene>
    <name evidence="2" type="ORF">SAMN05216559_3719</name>
</gene>
<evidence type="ECO:0000313" key="3">
    <source>
        <dbReference type="Proteomes" id="UP000199062"/>
    </source>
</evidence>
<feature type="compositionally biased region" description="Basic and acidic residues" evidence="1">
    <location>
        <begin position="201"/>
        <end position="210"/>
    </location>
</feature>
<evidence type="ECO:0008006" key="4">
    <source>
        <dbReference type="Google" id="ProtNLM"/>
    </source>
</evidence>
<dbReference type="EMBL" id="FOZK01000004">
    <property type="protein sequence ID" value="SFS10388.1"/>
    <property type="molecule type" value="Genomic_DNA"/>
</dbReference>
<sequence length="210" mass="24365">MSERTKPPGTPVSDNPFGDEDTLSFERQRQAHRFLTQETRYYIIQALLGHPHHLASFDELEYLVPKNRSTIDEHLDRLEGKQLLAKYEYTGDESAQNEPTEFWGFTEFGIELLYDFDYLRYVPVLRVVQDHLYVTEKIQRHRDARRPDLPESVAEAFDLPEEMDGENRELLETEHSALVEGGQLFDAPPVDPDPDAETEGDADRPIDELF</sequence>
<dbReference type="AlphaFoldDB" id="A0A1I6M424"/>
<organism evidence="2 3">
    <name type="scientific">Halomicrobium zhouii</name>
    <dbReference type="NCBI Taxonomy" id="767519"/>
    <lineage>
        <taxon>Archaea</taxon>
        <taxon>Methanobacteriati</taxon>
        <taxon>Methanobacteriota</taxon>
        <taxon>Stenosarchaea group</taxon>
        <taxon>Halobacteria</taxon>
        <taxon>Halobacteriales</taxon>
        <taxon>Haloarculaceae</taxon>
        <taxon>Halomicrobium</taxon>
    </lineage>
</organism>
<keyword evidence="3" id="KW-1185">Reference proteome</keyword>
<dbReference type="OrthoDB" id="195102at2157"/>
<evidence type="ECO:0000256" key="1">
    <source>
        <dbReference type="SAM" id="MobiDB-lite"/>
    </source>
</evidence>
<dbReference type="SUPFAM" id="SSF46785">
    <property type="entry name" value="Winged helix' DNA-binding domain"/>
    <property type="match status" value="1"/>
</dbReference>
<proteinExistence type="predicted"/>
<dbReference type="RefSeq" id="WP_177227670.1">
    <property type="nucleotide sequence ID" value="NZ_FOZK01000004.1"/>
</dbReference>